<evidence type="ECO:0000259" key="13">
    <source>
        <dbReference type="PROSITE" id="PS50234"/>
    </source>
</evidence>
<feature type="domain" description="Fibronectin type-III" evidence="14">
    <location>
        <begin position="214"/>
        <end position="307"/>
    </location>
</feature>
<evidence type="ECO:0000256" key="11">
    <source>
        <dbReference type="ARBA" id="ARBA00023271"/>
    </source>
</evidence>
<gene>
    <name evidence="15" type="primary">LOC114675333</name>
</gene>
<dbReference type="Gene3D" id="3.40.50.410">
    <property type="entry name" value="von Willebrand factor, type A domain"/>
    <property type="match status" value="1"/>
</dbReference>
<keyword evidence="16" id="KW-1185">Reference proteome</keyword>
<dbReference type="InterPro" id="IPR002035">
    <property type="entry name" value="VWF_A"/>
</dbReference>
<dbReference type="InterPro" id="IPR036465">
    <property type="entry name" value="vWFA_dom_sf"/>
</dbReference>
<evidence type="ECO:0000313" key="15">
    <source>
        <dbReference type="Ensembl" id="ENSMMUP00000065928.1"/>
    </source>
</evidence>
<dbReference type="InterPro" id="IPR027417">
    <property type="entry name" value="P-loop_NTPase"/>
</dbReference>
<dbReference type="InterPro" id="IPR003959">
    <property type="entry name" value="ATPase_AAA_core"/>
</dbReference>
<dbReference type="Pfam" id="PF00092">
    <property type="entry name" value="VWA"/>
    <property type="match status" value="1"/>
</dbReference>
<keyword evidence="9" id="KW-0496">Mitochondrion</keyword>
<dbReference type="Proteomes" id="UP000006718">
    <property type="component" value="Unassembled WGS sequence"/>
</dbReference>
<dbReference type="CDD" id="cd00063">
    <property type="entry name" value="FN3"/>
    <property type="match status" value="1"/>
</dbReference>
<dbReference type="SMR" id="A0A5F7ZMS4"/>
<evidence type="ECO:0000256" key="1">
    <source>
        <dbReference type="ARBA" id="ARBA00004239"/>
    </source>
</evidence>
<evidence type="ECO:0000313" key="16">
    <source>
        <dbReference type="Proteomes" id="UP000006718"/>
    </source>
</evidence>
<evidence type="ECO:0000256" key="7">
    <source>
        <dbReference type="ARBA" id="ARBA00022840"/>
    </source>
</evidence>
<dbReference type="Pfam" id="PF12037">
    <property type="entry name" value="ATAD3_N"/>
    <property type="match status" value="1"/>
</dbReference>
<dbReference type="VEuPathDB" id="HostDB:ENSMMUG00000053801"/>
<organism evidence="15 16">
    <name type="scientific">Macaca mulatta</name>
    <name type="common">Rhesus macaque</name>
    <dbReference type="NCBI Taxonomy" id="9544"/>
    <lineage>
        <taxon>Eukaryota</taxon>
        <taxon>Metazoa</taxon>
        <taxon>Chordata</taxon>
        <taxon>Craniata</taxon>
        <taxon>Vertebrata</taxon>
        <taxon>Euteleostomi</taxon>
        <taxon>Mammalia</taxon>
        <taxon>Eutheria</taxon>
        <taxon>Euarchontoglires</taxon>
        <taxon>Primates</taxon>
        <taxon>Haplorrhini</taxon>
        <taxon>Catarrhini</taxon>
        <taxon>Cercopithecidae</taxon>
        <taxon>Cercopithecinae</taxon>
        <taxon>Macaca</taxon>
    </lineage>
</organism>
<dbReference type="GO" id="GO:0005743">
    <property type="term" value="C:mitochondrial inner membrane"/>
    <property type="evidence" value="ECO:0007669"/>
    <property type="project" value="UniProtKB-SubCell"/>
</dbReference>
<evidence type="ECO:0000259" key="14">
    <source>
        <dbReference type="PROSITE" id="PS50853"/>
    </source>
</evidence>
<dbReference type="Gene3D" id="2.60.40.10">
    <property type="entry name" value="Immunoglobulins"/>
    <property type="match status" value="1"/>
</dbReference>
<dbReference type="AlphaFoldDB" id="A0A5F7ZMS4"/>
<proteinExistence type="inferred from homology"/>
<dbReference type="InterPro" id="IPR003593">
    <property type="entry name" value="AAA+_ATPase"/>
</dbReference>
<keyword evidence="5" id="KW-0547">Nucleotide-binding</keyword>
<dbReference type="FunFam" id="2.60.40.10:FF:001442">
    <property type="entry name" value="von Willebrand factor A domain containing 1"/>
    <property type="match status" value="1"/>
</dbReference>
<dbReference type="Pfam" id="PF00004">
    <property type="entry name" value="AAA"/>
    <property type="match status" value="1"/>
</dbReference>
<feature type="domain" description="VWFA" evidence="13">
    <location>
        <begin position="34"/>
        <end position="213"/>
    </location>
</feature>
<evidence type="ECO:0000256" key="4">
    <source>
        <dbReference type="ARBA" id="ARBA00006914"/>
    </source>
</evidence>
<dbReference type="SUPFAM" id="SSF53300">
    <property type="entry name" value="vWA-like"/>
    <property type="match status" value="1"/>
</dbReference>
<evidence type="ECO:0000256" key="3">
    <source>
        <dbReference type="ARBA" id="ARBA00004436"/>
    </source>
</evidence>
<dbReference type="GO" id="GO:0007005">
    <property type="term" value="P:mitochondrion organization"/>
    <property type="evidence" value="ECO:0000318"/>
    <property type="project" value="GO_Central"/>
</dbReference>
<dbReference type="PROSITE" id="PS50853">
    <property type="entry name" value="FN3"/>
    <property type="match status" value="1"/>
</dbReference>
<keyword evidence="8" id="KW-0175">Coiled coil</keyword>
<dbReference type="ExpressionAtlas" id="A0A5F7ZMS4">
    <property type="expression patterns" value="baseline"/>
</dbReference>
<dbReference type="InParanoid" id="A0A5F7ZMS4"/>
<comment type="subcellular location">
    <subcellularLocation>
        <location evidence="2">Mitochondrion inner membrane</location>
    </subcellularLocation>
    <subcellularLocation>
        <location evidence="3">Mitochondrion matrix</location>
        <location evidence="3">Mitochondrion nucleoid</location>
    </subcellularLocation>
    <subcellularLocation>
        <location evidence="1">Secreted</location>
        <location evidence="1">Extracellular space</location>
    </subcellularLocation>
</comment>
<evidence type="ECO:0000256" key="6">
    <source>
        <dbReference type="ARBA" id="ARBA00022792"/>
    </source>
</evidence>
<evidence type="ECO:0000256" key="12">
    <source>
        <dbReference type="SAM" id="SignalP"/>
    </source>
</evidence>
<reference evidence="15" key="3">
    <citation type="submission" date="2025-09" db="UniProtKB">
        <authorList>
            <consortium name="Ensembl"/>
        </authorList>
    </citation>
    <scope>IDENTIFICATION</scope>
    <source>
        <strain evidence="15">17573</strain>
    </source>
</reference>
<evidence type="ECO:0000256" key="10">
    <source>
        <dbReference type="ARBA" id="ARBA00023136"/>
    </source>
</evidence>
<dbReference type="SUPFAM" id="SSF52540">
    <property type="entry name" value="P-loop containing nucleoside triphosphate hydrolases"/>
    <property type="match status" value="1"/>
</dbReference>
<comment type="similarity">
    <text evidence="4">Belongs to the AAA ATPase family.</text>
</comment>
<dbReference type="Pfam" id="PF00041">
    <property type="entry name" value="fn3"/>
    <property type="match status" value="1"/>
</dbReference>
<evidence type="ECO:0000256" key="9">
    <source>
        <dbReference type="ARBA" id="ARBA00023128"/>
    </source>
</evidence>
<feature type="chain" id="PRO_5023871396" evidence="12">
    <location>
        <begin position="19"/>
        <end position="593"/>
    </location>
</feature>
<dbReference type="PROSITE" id="PS50234">
    <property type="entry name" value="VWFA"/>
    <property type="match status" value="1"/>
</dbReference>
<reference evidence="15" key="1">
    <citation type="submission" date="2019-01" db="EMBL/GenBank/DDBJ databases">
        <authorList>
            <person name="Graves T."/>
            <person name="Eichler E.E."/>
            <person name="Wilson R.K."/>
        </authorList>
    </citation>
    <scope>NUCLEOTIDE SEQUENCE [LARGE SCALE GENOMIC DNA]</scope>
    <source>
        <strain evidence="15">17573</strain>
    </source>
</reference>
<evidence type="ECO:0000256" key="8">
    <source>
        <dbReference type="ARBA" id="ARBA00023054"/>
    </source>
</evidence>
<evidence type="ECO:0000256" key="2">
    <source>
        <dbReference type="ARBA" id="ARBA00004273"/>
    </source>
</evidence>
<keyword evidence="11" id="KW-1135">Mitochondrion nucleoid</keyword>
<protein>
    <submittedName>
        <fullName evidence="15">von Willebrand factor A domain containing 1</fullName>
    </submittedName>
</protein>
<dbReference type="PANTHER" id="PTHR23075:SF0">
    <property type="entry name" value="ATPASE FAMILY AAA DOMAIN-CONTAINING PROTEIN 3"/>
    <property type="match status" value="1"/>
</dbReference>
<keyword evidence="10" id="KW-0472">Membrane</keyword>
<dbReference type="Bgee" id="ENSMMUG00000053801">
    <property type="expression patterns" value="Expressed in olfactory segment of nasal mucosa and 20 other cell types or tissues"/>
</dbReference>
<keyword evidence="6" id="KW-0999">Mitochondrion inner membrane</keyword>
<dbReference type="STRING" id="9544.ENSMMUP00000065928"/>
<accession>A0A5F7ZMS4</accession>
<dbReference type="GeneTree" id="ENSGT00940000160734"/>
<keyword evidence="7" id="KW-0067">ATP-binding</keyword>
<dbReference type="InterPro" id="IPR021911">
    <property type="entry name" value="ATAD3_N"/>
</dbReference>
<dbReference type="Gene3D" id="3.40.50.300">
    <property type="entry name" value="P-loop containing nucleotide triphosphate hydrolases"/>
    <property type="match status" value="1"/>
</dbReference>
<dbReference type="SUPFAM" id="SSF49265">
    <property type="entry name" value="Fibronectin type III"/>
    <property type="match status" value="1"/>
</dbReference>
<keyword evidence="12" id="KW-0732">Signal</keyword>
<dbReference type="InterPro" id="IPR013783">
    <property type="entry name" value="Ig-like_fold"/>
</dbReference>
<dbReference type="GO" id="GO:0005576">
    <property type="term" value="C:extracellular region"/>
    <property type="evidence" value="ECO:0007669"/>
    <property type="project" value="UniProtKB-SubCell"/>
</dbReference>
<dbReference type="InterPro" id="IPR003961">
    <property type="entry name" value="FN3_dom"/>
</dbReference>
<dbReference type="GO" id="GO:0005739">
    <property type="term" value="C:mitochondrion"/>
    <property type="evidence" value="ECO:0000318"/>
    <property type="project" value="GO_Central"/>
</dbReference>
<dbReference type="PANTHER" id="PTHR23075">
    <property type="entry name" value="PUTATIVE ATP-ASE"/>
    <property type="match status" value="1"/>
</dbReference>
<dbReference type="SMART" id="SM00327">
    <property type="entry name" value="VWA"/>
    <property type="match status" value="1"/>
</dbReference>
<dbReference type="GO" id="GO:0005524">
    <property type="term" value="F:ATP binding"/>
    <property type="evidence" value="ECO:0007669"/>
    <property type="project" value="UniProtKB-KW"/>
</dbReference>
<reference evidence="15" key="2">
    <citation type="submission" date="2025-08" db="UniProtKB">
        <authorList>
            <consortium name="Ensembl"/>
        </authorList>
    </citation>
    <scope>IDENTIFICATION</scope>
    <source>
        <strain evidence="15">17573</strain>
    </source>
</reference>
<name>A0A5F7ZMS4_MACMU</name>
<dbReference type="InterPro" id="IPR036116">
    <property type="entry name" value="FN3_sf"/>
</dbReference>
<evidence type="ECO:0000256" key="5">
    <source>
        <dbReference type="ARBA" id="ARBA00022741"/>
    </source>
</evidence>
<dbReference type="FunFam" id="3.40.50.410:FF:000046">
    <property type="entry name" value="von Willebrand factor A domain-containing protein 1"/>
    <property type="match status" value="1"/>
</dbReference>
<dbReference type="FunCoup" id="A0A5F7ZMS4">
    <property type="interactions" value="270"/>
</dbReference>
<dbReference type="PRINTS" id="PR00453">
    <property type="entry name" value="VWFADOMAIN"/>
</dbReference>
<dbReference type="Ensembl" id="ENSMMUT00000103175.1">
    <property type="protein sequence ID" value="ENSMMUP00000065928.1"/>
    <property type="gene ID" value="ENSMMUG00000053801.1"/>
</dbReference>
<sequence length="593" mass="64874">MLPWTALGLALSLRLALARSGAESGPPASAPRGDLMFLLDSSASVSHYEFSRVREFVGQLVAPLPLGTGALRASLVHVGTRPYTEFPFGQHSSGEAAQDAVRASVQRMGDTHTGLALAYAKEQLFAEAAGARPGVPKVLVWVTDGGSSDPVGPPMQELKDLGVTVFIVSTGRGNFLELSAAASAPAEKHLHFVDVDDLHIIVQELRGSILDAMRPQQLRATEITSSGFRLAWPPLLTADSGYYVLELVPSAQPGAARRQQLPGNATDWTWAGLDPDTDYDVALVPESNVRLLRPQQLRAMSKDTVNLVQVQELTLQPEQQSKLKQLVNEENVRKQEESVQKHHQTFLASIRTSVTVFGERFRAFVTERDAVTATVVGLTLLAGGVYSAKNGRAAGARFIEAGLFKPSLVSEKSRITVLEALQHPFQVSRRLLSRPQDVLEGVVLHPSLEAQVRNMAIATRNTQKNHGLYRNVLMYGPPGTGKTLVAKNLALNLGMDYAIMTGEDLALRGREGVTAMHELFDWANTSRRGFLLFMDDAEAFLRKPATEEMSNYYLRVAQNAFLNHTRQRSNKFMLVLASRDPKQLHRTSTTAST</sequence>
<dbReference type="GO" id="GO:0016887">
    <property type="term" value="F:ATP hydrolysis activity"/>
    <property type="evidence" value="ECO:0007669"/>
    <property type="project" value="InterPro"/>
</dbReference>
<dbReference type="GO" id="GO:0042645">
    <property type="term" value="C:mitochondrial nucleoid"/>
    <property type="evidence" value="ECO:0007669"/>
    <property type="project" value="UniProtKB-SubCell"/>
</dbReference>
<dbReference type="SMART" id="SM00382">
    <property type="entry name" value="AAA"/>
    <property type="match status" value="1"/>
</dbReference>
<feature type="signal peptide" evidence="12">
    <location>
        <begin position="1"/>
        <end position="18"/>
    </location>
</feature>